<accession>A0A7W1T7L1</accession>
<dbReference type="GO" id="GO:0006508">
    <property type="term" value="P:proteolysis"/>
    <property type="evidence" value="ECO:0007669"/>
    <property type="project" value="InterPro"/>
</dbReference>
<dbReference type="GO" id="GO:0016020">
    <property type="term" value="C:membrane"/>
    <property type="evidence" value="ECO:0007669"/>
    <property type="project" value="TreeGrafter"/>
</dbReference>
<feature type="domain" description="AB hydrolase-1" evidence="3">
    <location>
        <begin position="65"/>
        <end position="337"/>
    </location>
</feature>
<comment type="caution">
    <text evidence="4">The sequence shown here is derived from an EMBL/GenBank/DDBJ whole genome shotgun (WGS) entry which is preliminary data.</text>
</comment>
<evidence type="ECO:0000313" key="4">
    <source>
        <dbReference type="EMBL" id="MBA3926919.1"/>
    </source>
</evidence>
<dbReference type="InterPro" id="IPR002410">
    <property type="entry name" value="Peptidase_S33"/>
</dbReference>
<sequence>MILALLAIFLLALLLLLIIISPGKLAPLKNKNGEIIQTAICEKIMLPINDTHLGCFIQSENTNNPVLLFLHGGPGGPELPLLDIKDPDKRLEQLFTVCYLDQRGAGMSFNKSTPPESTTMEQLIDDNLAVTNYLQQRFQKEKIYILGHSWGSALGLKTIEKYPECYHAYIGTGQVTQQLHSEKLAYDYIFRHATEIGDKRALRALKKYDSNSTDFPSLRYITSIRISLMNKYGIGLEHKKRTMYSQTMRILFFKGYTLKEKVNYLRGSLFSLQCLFPDLLLDNMPTTFKIPVYIIHGEHDYQVSYALSKRFFETIESPAKDFFTFENSAHSPLIEEPERFVQIIRKLL</sequence>
<reference evidence="4 5" key="1">
    <citation type="submission" date="2020-05" db="EMBL/GenBank/DDBJ databases">
        <authorList>
            <person name="Carlin C.R."/>
        </authorList>
    </citation>
    <scope>NUCLEOTIDE SEQUENCE [LARGE SCALE GENOMIC DNA]</scope>
    <source>
        <strain evidence="4 5">FSL W9-0585</strain>
    </source>
</reference>
<dbReference type="PRINTS" id="PR00793">
    <property type="entry name" value="PROAMNOPTASE"/>
</dbReference>
<dbReference type="EMBL" id="JABJVM010000011">
    <property type="protein sequence ID" value="MBA3926919.1"/>
    <property type="molecule type" value="Genomic_DNA"/>
</dbReference>
<dbReference type="AlphaFoldDB" id="A0A7W1T7L1"/>
<dbReference type="PANTHER" id="PTHR43798">
    <property type="entry name" value="MONOACYLGLYCEROL LIPASE"/>
    <property type="match status" value="1"/>
</dbReference>
<keyword evidence="2 4" id="KW-0378">Hydrolase</keyword>
<dbReference type="InterPro" id="IPR029058">
    <property type="entry name" value="AB_hydrolase_fold"/>
</dbReference>
<dbReference type="SUPFAM" id="SSF53474">
    <property type="entry name" value="alpha/beta-Hydrolases"/>
    <property type="match status" value="1"/>
</dbReference>
<dbReference type="Pfam" id="PF00561">
    <property type="entry name" value="Abhydrolase_1"/>
    <property type="match status" value="1"/>
</dbReference>
<proteinExistence type="inferred from homology"/>
<evidence type="ECO:0000256" key="1">
    <source>
        <dbReference type="ARBA" id="ARBA00010088"/>
    </source>
</evidence>
<evidence type="ECO:0000313" key="5">
    <source>
        <dbReference type="Proteomes" id="UP000548787"/>
    </source>
</evidence>
<dbReference type="GO" id="GO:0004177">
    <property type="term" value="F:aminopeptidase activity"/>
    <property type="evidence" value="ECO:0007669"/>
    <property type="project" value="UniProtKB-EC"/>
</dbReference>
<dbReference type="Proteomes" id="UP000548787">
    <property type="component" value="Unassembled WGS sequence"/>
</dbReference>
<dbReference type="PANTHER" id="PTHR43798:SF31">
    <property type="entry name" value="AB HYDROLASE SUPERFAMILY PROTEIN YCLE"/>
    <property type="match status" value="1"/>
</dbReference>
<evidence type="ECO:0000256" key="2">
    <source>
        <dbReference type="ARBA" id="ARBA00022801"/>
    </source>
</evidence>
<dbReference type="InterPro" id="IPR000073">
    <property type="entry name" value="AB_hydrolase_1"/>
</dbReference>
<comment type="similarity">
    <text evidence="1">Belongs to the peptidase S33 family.</text>
</comment>
<name>A0A7W1T7L1_9LIST</name>
<organism evidence="4 5">
    <name type="scientific">Listeria rustica</name>
    <dbReference type="NCBI Taxonomy" id="2713503"/>
    <lineage>
        <taxon>Bacteria</taxon>
        <taxon>Bacillati</taxon>
        <taxon>Bacillota</taxon>
        <taxon>Bacilli</taxon>
        <taxon>Bacillales</taxon>
        <taxon>Listeriaceae</taxon>
        <taxon>Listeria</taxon>
    </lineage>
</organism>
<dbReference type="Gene3D" id="3.40.50.1820">
    <property type="entry name" value="alpha/beta hydrolase"/>
    <property type="match status" value="1"/>
</dbReference>
<reference evidence="4 5" key="2">
    <citation type="submission" date="2020-08" db="EMBL/GenBank/DDBJ databases">
        <title>Listeria ohnekaius sp. nov. and Listeria portnoyii sp. nov. isolated from non-agricultural and natural environments.</title>
        <authorList>
            <person name="Weller D."/>
            <person name="Belias A.M."/>
            <person name="Liao J."/>
            <person name="Guo S."/>
            <person name="Orsi R.H."/>
            <person name="Wiedmann M."/>
        </authorList>
    </citation>
    <scope>NUCLEOTIDE SEQUENCE [LARGE SCALE GENOMIC DNA]</scope>
    <source>
        <strain evidence="4 5">FSL W9-0585</strain>
    </source>
</reference>
<dbReference type="RefSeq" id="WP_181677046.1">
    <property type="nucleotide sequence ID" value="NZ_JABJVM010000011.1"/>
</dbReference>
<evidence type="ECO:0000259" key="3">
    <source>
        <dbReference type="Pfam" id="PF00561"/>
    </source>
</evidence>
<protein>
    <submittedName>
        <fullName evidence="4">Alpha/beta hydrolase</fullName>
    </submittedName>
</protein>
<keyword evidence="5" id="KW-1185">Reference proteome</keyword>
<gene>
    <name evidence="4" type="ORF">HPK16_11250</name>
</gene>
<dbReference type="InterPro" id="IPR050266">
    <property type="entry name" value="AB_hydrolase_sf"/>
</dbReference>